<sequence>MRKESGKFGIGDKRGRCETSSDPYVQAEGLPEPTLCPGCQAVYRHKRWYLDAQAYEALARDAKVARQLCPACRKIKDGYAEGYVTLGGSYLWAHEAEIRNILRNEEAKAMAKNPLERIIRMDREGDELVIETTEEKLAEHLGRALNKAHQGDLKVVWTDDHAICRVSWQREK</sequence>
<reference evidence="1 2" key="1">
    <citation type="journal article" date="2017" name="Genome Announc.">
        <title>Complete Genome Sequences of Two Acetylene-Fermenting Pelobacter acetylenicus Strains.</title>
        <authorList>
            <person name="Sutton J.M."/>
            <person name="Baesman S.M."/>
            <person name="Fierst J.L."/>
            <person name="Poret-Peterson A.T."/>
            <person name="Oremland R.S."/>
            <person name="Dunlap D.S."/>
            <person name="Akob D.M."/>
        </authorList>
    </citation>
    <scope>NUCLEOTIDE SEQUENCE [LARGE SCALE GENOMIC DNA]</scope>
    <source>
        <strain evidence="1 2">DSM 3247</strain>
    </source>
</reference>
<keyword evidence="2" id="KW-1185">Reference proteome</keyword>
<accession>A0A1L3GFU8</accession>
<dbReference type="EMBL" id="CP015518">
    <property type="protein sequence ID" value="APG24715.1"/>
    <property type="molecule type" value="Genomic_DNA"/>
</dbReference>
<proteinExistence type="predicted"/>
<dbReference type="OrthoDB" id="9785278at2"/>
<dbReference type="InterPro" id="IPR047706">
    <property type="entry name" value="BCAM0308-like"/>
</dbReference>
<dbReference type="STRING" id="29542.A6070_00440"/>
<name>A0A1L3GFU8_SYNAC</name>
<dbReference type="Proteomes" id="UP000182264">
    <property type="component" value="Chromosome"/>
</dbReference>
<dbReference type="AlphaFoldDB" id="A0A1L3GFU8"/>
<organism evidence="1 2">
    <name type="scientific">Syntrophotalea acetylenica</name>
    <name type="common">Pelobacter acetylenicus</name>
    <dbReference type="NCBI Taxonomy" id="29542"/>
    <lineage>
        <taxon>Bacteria</taxon>
        <taxon>Pseudomonadati</taxon>
        <taxon>Thermodesulfobacteriota</taxon>
        <taxon>Desulfuromonadia</taxon>
        <taxon>Desulfuromonadales</taxon>
        <taxon>Syntrophotaleaceae</taxon>
        <taxon>Syntrophotalea</taxon>
    </lineage>
</organism>
<dbReference type="KEGG" id="pace:A6070_00440"/>
<evidence type="ECO:0000313" key="2">
    <source>
        <dbReference type="Proteomes" id="UP000182264"/>
    </source>
</evidence>
<protein>
    <recommendedName>
        <fullName evidence="3">Nmd3 N-terminal domain-containing protein</fullName>
    </recommendedName>
</protein>
<dbReference type="RefSeq" id="WP_072286557.1">
    <property type="nucleotide sequence ID" value="NZ_CP015455.1"/>
</dbReference>
<gene>
    <name evidence="1" type="ORF">A7E75_06505</name>
</gene>
<evidence type="ECO:0000313" key="1">
    <source>
        <dbReference type="EMBL" id="APG24715.1"/>
    </source>
</evidence>
<evidence type="ECO:0008006" key="3">
    <source>
        <dbReference type="Google" id="ProtNLM"/>
    </source>
</evidence>
<dbReference type="NCBIfam" id="NF040826">
    <property type="entry name" value="lxa_BCAM0308"/>
    <property type="match status" value="1"/>
</dbReference>